<comment type="caution">
    <text evidence="1">The sequence shown here is derived from an EMBL/GenBank/DDBJ whole genome shotgun (WGS) entry which is preliminary data.</text>
</comment>
<evidence type="ECO:0000313" key="1">
    <source>
        <dbReference type="EMBL" id="MET3731291.1"/>
    </source>
</evidence>
<dbReference type="RefSeq" id="WP_354507411.1">
    <property type="nucleotide sequence ID" value="NZ_JBEPMO010000003.1"/>
</dbReference>
<dbReference type="PROSITE" id="PS51257">
    <property type="entry name" value="PROKAR_LIPOPROTEIN"/>
    <property type="match status" value="1"/>
</dbReference>
<proteinExistence type="predicted"/>
<dbReference type="EMBL" id="JBEPMO010000003">
    <property type="protein sequence ID" value="MET3731291.1"/>
    <property type="molecule type" value="Genomic_DNA"/>
</dbReference>
<evidence type="ECO:0000313" key="2">
    <source>
        <dbReference type="Proteomes" id="UP001549146"/>
    </source>
</evidence>
<sequence>MKSNCLFFLTVIFLISCNPKVELKLNLEKDFTTTTTYDIIVKGRTEHSQYKIYVDHLVESVLPNNSYQVSSVISRIIYKSKSDNIYFDSNKPEDLELQHPLLHEQKSLLNRKFTYELTSYGEIVNPEQGMKQTYSILPFEFSPKPIRMGSKWYHSKDPLKNSRKNWFSVNAKNEKTVKIEASQSASMNAAMSLLGGEQATGFYYLDPETNLVKEGELRLKHEVFGDMVIYIN</sequence>
<gene>
    <name evidence="1" type="ORF">ABID46_000858</name>
</gene>
<accession>A0ABV2LRT5</accession>
<dbReference type="Proteomes" id="UP001549146">
    <property type="component" value="Unassembled WGS sequence"/>
</dbReference>
<organism evidence="1 2">
    <name type="scientific">Moheibacter stercoris</name>
    <dbReference type="NCBI Taxonomy" id="1628251"/>
    <lineage>
        <taxon>Bacteria</taxon>
        <taxon>Pseudomonadati</taxon>
        <taxon>Bacteroidota</taxon>
        <taxon>Flavobacteriia</taxon>
        <taxon>Flavobacteriales</taxon>
        <taxon>Weeksellaceae</taxon>
        <taxon>Moheibacter</taxon>
    </lineage>
</organism>
<name>A0ABV2LRT5_9FLAO</name>
<protein>
    <submittedName>
        <fullName evidence="1">Uncharacterized protein</fullName>
    </submittedName>
</protein>
<reference evidence="1 2" key="1">
    <citation type="submission" date="2024-06" db="EMBL/GenBank/DDBJ databases">
        <title>Genomic Encyclopedia of Type Strains, Phase IV (KMG-IV): sequencing the most valuable type-strain genomes for metagenomic binning, comparative biology and taxonomic classification.</title>
        <authorList>
            <person name="Goeker M."/>
        </authorList>
    </citation>
    <scope>NUCLEOTIDE SEQUENCE [LARGE SCALE GENOMIC DNA]</scope>
    <source>
        <strain evidence="1 2">DSM 29388</strain>
    </source>
</reference>
<keyword evidence="2" id="KW-1185">Reference proteome</keyword>